<dbReference type="InterPro" id="IPR050385">
    <property type="entry name" value="Archaeal_FAD_synthase"/>
</dbReference>
<dbReference type="Pfam" id="PF01467">
    <property type="entry name" value="CTP_transf_like"/>
    <property type="match status" value="1"/>
</dbReference>
<dbReference type="NCBIfam" id="TIGR00125">
    <property type="entry name" value="cyt_tran_rel"/>
    <property type="match status" value="1"/>
</dbReference>
<keyword evidence="1 5" id="KW-0808">Transferase</keyword>
<proteinExistence type="predicted"/>
<dbReference type="Gene3D" id="3.40.50.620">
    <property type="entry name" value="HUPs"/>
    <property type="match status" value="1"/>
</dbReference>
<dbReference type="EMBL" id="CP049257">
    <property type="protein sequence ID" value="QIG46007.1"/>
    <property type="molecule type" value="Genomic_DNA"/>
</dbReference>
<feature type="compositionally biased region" description="Basic and acidic residues" evidence="3">
    <location>
        <begin position="124"/>
        <end position="140"/>
    </location>
</feature>
<dbReference type="KEGG" id="nano:G5V58_15780"/>
<evidence type="ECO:0000256" key="3">
    <source>
        <dbReference type="SAM" id="MobiDB-lite"/>
    </source>
</evidence>
<reference evidence="5 6" key="1">
    <citation type="submission" date="2020-02" db="EMBL/GenBank/DDBJ databases">
        <title>Full genome sequence of Nocardioides sp. R-3366.</title>
        <authorList>
            <person name="Im W.-T."/>
        </authorList>
    </citation>
    <scope>NUCLEOTIDE SEQUENCE [LARGE SCALE GENOMIC DNA]</scope>
    <source>
        <strain evidence="5 6">R-3366</strain>
    </source>
</reference>
<evidence type="ECO:0000256" key="2">
    <source>
        <dbReference type="ARBA" id="ARBA00022695"/>
    </source>
</evidence>
<name>A0A6G6WLI0_9ACTN</name>
<dbReference type="AlphaFoldDB" id="A0A6G6WLI0"/>
<keyword evidence="6" id="KW-1185">Reference proteome</keyword>
<feature type="domain" description="Cytidyltransferase-like" evidence="4">
    <location>
        <begin position="2"/>
        <end position="81"/>
    </location>
</feature>
<evidence type="ECO:0000313" key="5">
    <source>
        <dbReference type="EMBL" id="QIG46007.1"/>
    </source>
</evidence>
<dbReference type="PANTHER" id="PTHR43793:SF1">
    <property type="entry name" value="FAD SYNTHASE"/>
    <property type="match status" value="1"/>
</dbReference>
<dbReference type="InterPro" id="IPR014729">
    <property type="entry name" value="Rossmann-like_a/b/a_fold"/>
</dbReference>
<sequence>MVSGYFNPIHIGHLKMIRAARAHGDHLVVIVNNDRQQLLKKGRILMTEDDRQAIVAELRAVDEAIVAVDDDRTVVASLRHVRERYPHAELVFCNGGDRSPDGDPAPEAALADEIGLEMVYGVGGDDKADSSTRINEELSRADSPTS</sequence>
<evidence type="ECO:0000259" key="4">
    <source>
        <dbReference type="Pfam" id="PF01467"/>
    </source>
</evidence>
<keyword evidence="2 5" id="KW-0548">Nucleotidyltransferase</keyword>
<organism evidence="5 6">
    <name type="scientific">Nocardioides anomalus</name>
    <dbReference type="NCBI Taxonomy" id="2712223"/>
    <lineage>
        <taxon>Bacteria</taxon>
        <taxon>Bacillati</taxon>
        <taxon>Actinomycetota</taxon>
        <taxon>Actinomycetes</taxon>
        <taxon>Propionibacteriales</taxon>
        <taxon>Nocardioidaceae</taxon>
        <taxon>Nocardioides</taxon>
    </lineage>
</organism>
<dbReference type="GO" id="GO:0016779">
    <property type="term" value="F:nucleotidyltransferase activity"/>
    <property type="evidence" value="ECO:0007669"/>
    <property type="project" value="UniProtKB-KW"/>
</dbReference>
<feature type="region of interest" description="Disordered" evidence="3">
    <location>
        <begin position="123"/>
        <end position="146"/>
    </location>
</feature>
<evidence type="ECO:0000256" key="1">
    <source>
        <dbReference type="ARBA" id="ARBA00022679"/>
    </source>
</evidence>
<gene>
    <name evidence="5" type="ORF">G5V58_15780</name>
</gene>
<evidence type="ECO:0000313" key="6">
    <source>
        <dbReference type="Proteomes" id="UP000502996"/>
    </source>
</evidence>
<dbReference type="PANTHER" id="PTHR43793">
    <property type="entry name" value="FAD SYNTHASE"/>
    <property type="match status" value="1"/>
</dbReference>
<dbReference type="SUPFAM" id="SSF52374">
    <property type="entry name" value="Nucleotidylyl transferase"/>
    <property type="match status" value="1"/>
</dbReference>
<protein>
    <submittedName>
        <fullName evidence="5">Adenylyltransferase/cytidyltransferase family protein</fullName>
    </submittedName>
</protein>
<dbReference type="InterPro" id="IPR004821">
    <property type="entry name" value="Cyt_trans-like"/>
</dbReference>
<accession>A0A6G6WLI0</accession>
<dbReference type="Proteomes" id="UP000502996">
    <property type="component" value="Chromosome"/>
</dbReference>